<dbReference type="PANTHER" id="PTHR14540:SF2">
    <property type="entry name" value="INTEGRATOR COMPLEX SUBUNIT 15"/>
    <property type="match status" value="1"/>
</dbReference>
<dbReference type="Pfam" id="PF14964">
    <property type="entry name" value="INTS15"/>
    <property type="match status" value="1"/>
</dbReference>
<keyword evidence="1" id="KW-0812">Transmembrane</keyword>
<dbReference type="PANTHER" id="PTHR14540">
    <property type="entry name" value="INTEGRATOR COMPLEX SUBUNIT 15"/>
    <property type="match status" value="1"/>
</dbReference>
<dbReference type="EMBL" id="JAPWTJ010001122">
    <property type="protein sequence ID" value="KAJ8973744.1"/>
    <property type="molecule type" value="Genomic_DNA"/>
</dbReference>
<sequence>MGILNKLVSFAVGIPSFTVLMVASVWMQQWGNTSPNSCKLAETFINDYFCFHSGSLDRLKVLPNICPQFTANLMTAIADNYFGVTKKEFLFPPKRLLNIIIFWISNHSSLCTAAQEKAAILPPGAIAMDAVTPIAGLLKWCVLAPIYKEDSAEYSRLHLALLNSILEIPRSSPPKAIYAQHLAYCINPILTYAGDLKTKQELKLNQILSESALQMSLDRFAQAIQVAYSMCSIYGHVDDFFNQLKQLPFNKSLNIVINTYKKE</sequence>
<keyword evidence="3" id="KW-1185">Reference proteome</keyword>
<accession>A0ABQ9J6K6</accession>
<evidence type="ECO:0000313" key="2">
    <source>
        <dbReference type="EMBL" id="KAJ8973744.1"/>
    </source>
</evidence>
<protein>
    <submittedName>
        <fullName evidence="2">Uncharacterized protein</fullName>
    </submittedName>
</protein>
<evidence type="ECO:0000256" key="1">
    <source>
        <dbReference type="SAM" id="Phobius"/>
    </source>
</evidence>
<reference evidence="2" key="1">
    <citation type="journal article" date="2023" name="Insect Mol. Biol.">
        <title>Genome sequencing provides insights into the evolution of gene families encoding plant cell wall-degrading enzymes in longhorned beetles.</title>
        <authorList>
            <person name="Shin N.R."/>
            <person name="Okamura Y."/>
            <person name="Kirsch R."/>
            <person name="Pauchet Y."/>
        </authorList>
    </citation>
    <scope>NUCLEOTIDE SEQUENCE</scope>
    <source>
        <strain evidence="2">MMC_N1</strain>
    </source>
</reference>
<feature type="transmembrane region" description="Helical" evidence="1">
    <location>
        <begin position="7"/>
        <end position="27"/>
    </location>
</feature>
<organism evidence="2 3">
    <name type="scientific">Molorchus minor</name>
    <dbReference type="NCBI Taxonomy" id="1323400"/>
    <lineage>
        <taxon>Eukaryota</taxon>
        <taxon>Metazoa</taxon>
        <taxon>Ecdysozoa</taxon>
        <taxon>Arthropoda</taxon>
        <taxon>Hexapoda</taxon>
        <taxon>Insecta</taxon>
        <taxon>Pterygota</taxon>
        <taxon>Neoptera</taxon>
        <taxon>Endopterygota</taxon>
        <taxon>Coleoptera</taxon>
        <taxon>Polyphaga</taxon>
        <taxon>Cucujiformia</taxon>
        <taxon>Chrysomeloidea</taxon>
        <taxon>Cerambycidae</taxon>
        <taxon>Lamiinae</taxon>
        <taxon>Monochamini</taxon>
        <taxon>Molorchus</taxon>
    </lineage>
</organism>
<keyword evidence="1" id="KW-0472">Membrane</keyword>
<gene>
    <name evidence="2" type="ORF">NQ317_004383</name>
</gene>
<dbReference type="Proteomes" id="UP001162164">
    <property type="component" value="Unassembled WGS sequence"/>
</dbReference>
<proteinExistence type="predicted"/>
<dbReference type="InterPro" id="IPR027844">
    <property type="entry name" value="INTS15"/>
</dbReference>
<keyword evidence="1" id="KW-1133">Transmembrane helix</keyword>
<comment type="caution">
    <text evidence="2">The sequence shown here is derived from an EMBL/GenBank/DDBJ whole genome shotgun (WGS) entry which is preliminary data.</text>
</comment>
<evidence type="ECO:0000313" key="3">
    <source>
        <dbReference type="Proteomes" id="UP001162164"/>
    </source>
</evidence>
<name>A0ABQ9J6K6_9CUCU</name>